<name>A0A0B2Q8G7_GLYSO</name>
<proteinExistence type="predicted"/>
<sequence>MRVVYRKNPSCLVVLGKVYEGSTIVHNIPLLYDKVKVGVEEVRDADTLIPVPTEEVKVIEQTLNTFLAWSTHLVKRLSEHVFQCH</sequence>
<dbReference type="EMBL" id="KN660575">
    <property type="protein sequence ID" value="KHN16298.1"/>
    <property type="molecule type" value="Genomic_DNA"/>
</dbReference>
<dbReference type="InterPro" id="IPR058352">
    <property type="entry name" value="DUF8039"/>
</dbReference>
<organism evidence="2">
    <name type="scientific">Glycine soja</name>
    <name type="common">Wild soybean</name>
    <dbReference type="NCBI Taxonomy" id="3848"/>
    <lineage>
        <taxon>Eukaryota</taxon>
        <taxon>Viridiplantae</taxon>
        <taxon>Streptophyta</taxon>
        <taxon>Embryophyta</taxon>
        <taxon>Tracheophyta</taxon>
        <taxon>Spermatophyta</taxon>
        <taxon>Magnoliopsida</taxon>
        <taxon>eudicotyledons</taxon>
        <taxon>Gunneridae</taxon>
        <taxon>Pentapetalae</taxon>
        <taxon>rosids</taxon>
        <taxon>fabids</taxon>
        <taxon>Fabales</taxon>
        <taxon>Fabaceae</taxon>
        <taxon>Papilionoideae</taxon>
        <taxon>50 kb inversion clade</taxon>
        <taxon>NPAAA clade</taxon>
        <taxon>indigoferoid/millettioid clade</taxon>
        <taxon>Phaseoleae</taxon>
        <taxon>Glycine</taxon>
        <taxon>Glycine subgen. Soja</taxon>
    </lineage>
</organism>
<reference evidence="2" key="1">
    <citation type="submission" date="2014-07" db="EMBL/GenBank/DDBJ databases">
        <title>Identification of a novel salt tolerance gene in wild soybean by whole-genome sequencing.</title>
        <authorList>
            <person name="Lam H.-M."/>
            <person name="Qi X."/>
            <person name="Li M.-W."/>
            <person name="Liu X."/>
            <person name="Xie M."/>
            <person name="Ni M."/>
            <person name="Xu X."/>
        </authorList>
    </citation>
    <scope>NUCLEOTIDE SEQUENCE [LARGE SCALE GENOMIC DNA]</scope>
    <source>
        <tissue evidence="2">Root</tissue>
    </source>
</reference>
<dbReference type="Pfam" id="PF26133">
    <property type="entry name" value="DUF8039"/>
    <property type="match status" value="1"/>
</dbReference>
<evidence type="ECO:0000259" key="1">
    <source>
        <dbReference type="Pfam" id="PF26133"/>
    </source>
</evidence>
<dbReference type="Proteomes" id="UP000053555">
    <property type="component" value="Unassembled WGS sequence"/>
</dbReference>
<gene>
    <name evidence="2" type="ORF">glysoja_030273</name>
</gene>
<feature type="domain" description="DUF8039" evidence="1">
    <location>
        <begin position="6"/>
        <end position="75"/>
    </location>
</feature>
<evidence type="ECO:0000313" key="2">
    <source>
        <dbReference type="EMBL" id="KHN16298.1"/>
    </source>
</evidence>
<accession>A0A0B2Q8G7</accession>
<dbReference type="AlphaFoldDB" id="A0A0B2Q8G7"/>
<protein>
    <recommendedName>
        <fullName evidence="1">DUF8039 domain-containing protein</fullName>
    </recommendedName>
</protein>